<dbReference type="Gene3D" id="3.40.50.300">
    <property type="entry name" value="P-loop containing nucleotide triphosphate hydrolases"/>
    <property type="match status" value="1"/>
</dbReference>
<dbReference type="InterPro" id="IPR027417">
    <property type="entry name" value="P-loop_NTPase"/>
</dbReference>
<evidence type="ECO:0000313" key="3">
    <source>
        <dbReference type="Proteomes" id="UP000249688"/>
    </source>
</evidence>
<reference evidence="2 3" key="1">
    <citation type="submission" date="2018-06" db="EMBL/GenBank/DDBJ databases">
        <title>Genomic Encyclopedia of Archaeal and Bacterial Type Strains, Phase II (KMG-II): from individual species to whole genera.</title>
        <authorList>
            <person name="Goeker M."/>
        </authorList>
    </citation>
    <scope>NUCLEOTIDE SEQUENCE [LARGE SCALE GENOMIC DNA]</scope>
    <source>
        <strain evidence="2 3">DSM 24525</strain>
    </source>
</reference>
<name>A0A2W7HVI4_9PROT</name>
<evidence type="ECO:0000313" key="2">
    <source>
        <dbReference type="EMBL" id="PZW38656.1"/>
    </source>
</evidence>
<feature type="domain" description="Schlafen group 3-like DNA/RNA helicase" evidence="1">
    <location>
        <begin position="238"/>
        <end position="618"/>
    </location>
</feature>
<gene>
    <name evidence="2" type="ORF">C8P66_13610</name>
</gene>
<evidence type="ECO:0000259" key="1">
    <source>
        <dbReference type="Pfam" id="PF09848"/>
    </source>
</evidence>
<dbReference type="InterPro" id="IPR018647">
    <property type="entry name" value="SLFN_3-like_DNA/RNA_helicase"/>
</dbReference>
<dbReference type="EMBL" id="QKYU01000036">
    <property type="protein sequence ID" value="PZW38656.1"/>
    <property type="molecule type" value="Genomic_DNA"/>
</dbReference>
<dbReference type="OrthoDB" id="3193269at2"/>
<dbReference type="RefSeq" id="WP_111400328.1">
    <property type="nucleotide sequence ID" value="NZ_QKYU01000036.1"/>
</dbReference>
<sequence length="674" mass="72097">MTPWFACTGQELLATATAEIVGRLAVAQSLRLAAEAGQTLVWTPQIEALKRLVADADGAAWTIALEYDLMRLEKRADAVIVTPKALLVLEFKTGRADPAAFAQAEDYALDLRDFHSGSRDHPIIPLVVASGAGAVDVFDPPLIWHGVLSPIATTPAALPALVAAILATAPEPFAPLDGPDWIAAPYRPVPHIVEAATLLYARNGVAAIAAARADLPNLTRTTAAIARHVDEARRLGQRRIVFVTGIPGAGKTLCGLNTVFGPARQEGAAFLTGNAPLVAVLREALARDAIERHGTKPSEARRRTKMALQNVHRFLEDNLAGTPPEHVIVFDEAQRAWDQAQATRDTLRRASRLTMSEPAHTLAIMARVPGWAVIVALIGNGQEINTGEAGLAEWGRVIAEADGLWQAIAAERVITATDPVQRLSDAPAPWLTIDPDLDLTVPVRSVTSDIGAAWVEAVLDGDAPRAAAIALAEGGVPFFVTRDLADMRAMLRGLARGLRRAGLVASSGARRLRAEGLGVEVGAADNAPDWFLRRWPDVRGSDALEVVATEYTCQGLELDVVGLAWGGDLVRDAGAWAARSFAGTRWNRVTKAQDLEFVRNTYRVLLTRARYETVVYVPAGEHSDPTRDPAQFDAVATFLLRCGARPATPVLPASDGRNRDFRDLAGCASIGFDA</sequence>
<dbReference type="Pfam" id="PF09848">
    <property type="entry name" value="SLFN-g3_helicase"/>
    <property type="match status" value="1"/>
</dbReference>
<organism evidence="2 3">
    <name type="scientific">Humitalea rosea</name>
    <dbReference type="NCBI Taxonomy" id="990373"/>
    <lineage>
        <taxon>Bacteria</taxon>
        <taxon>Pseudomonadati</taxon>
        <taxon>Pseudomonadota</taxon>
        <taxon>Alphaproteobacteria</taxon>
        <taxon>Acetobacterales</taxon>
        <taxon>Roseomonadaceae</taxon>
        <taxon>Humitalea</taxon>
    </lineage>
</organism>
<dbReference type="Proteomes" id="UP000249688">
    <property type="component" value="Unassembled WGS sequence"/>
</dbReference>
<comment type="caution">
    <text evidence="2">The sequence shown here is derived from an EMBL/GenBank/DDBJ whole genome shotgun (WGS) entry which is preliminary data.</text>
</comment>
<keyword evidence="3" id="KW-1185">Reference proteome</keyword>
<dbReference type="AlphaFoldDB" id="A0A2W7HVI4"/>
<proteinExistence type="predicted"/>
<protein>
    <submittedName>
        <fullName evidence="2">Uncharacterized protein DUF2075</fullName>
    </submittedName>
</protein>
<accession>A0A2W7HVI4</accession>